<evidence type="ECO:0000313" key="2">
    <source>
        <dbReference type="Proteomes" id="UP000008152"/>
    </source>
</evidence>
<reference evidence="1 2" key="1">
    <citation type="submission" date="2007-08" db="EMBL/GenBank/DDBJ databases">
        <authorList>
            <consortium name="The Vibrio harveyi Genome Sequencing Project"/>
            <person name="Bassler B."/>
            <person name="Clifton S.W."/>
            <person name="Fulton L."/>
            <person name="Delehaunty K."/>
            <person name="Fronick C."/>
            <person name="Harrison M."/>
            <person name="Markivic C."/>
            <person name="Fulton R."/>
            <person name="Tin-Wollam A.-M."/>
            <person name="Shah N."/>
            <person name="Pepin K."/>
            <person name="Nash W."/>
            <person name="Thiruvilangam P."/>
            <person name="Bhonagiri V."/>
            <person name="Waters C."/>
            <person name="Tu K.C."/>
            <person name="Irgon J."/>
            <person name="Wilson R.K."/>
        </authorList>
    </citation>
    <scope>NUCLEOTIDE SEQUENCE [LARGE SCALE GENOMIC DNA]</scope>
    <source>
        <strain evidence="2">ATCC BAA-1116 / BB120</strain>
    </source>
</reference>
<proteinExistence type="predicted"/>
<dbReference type="EMBL" id="CP000790">
    <property type="protein sequence ID" value="ABU73877.1"/>
    <property type="molecule type" value="Genomic_DNA"/>
</dbReference>
<gene>
    <name evidence="1" type="ordered locus">VIBHAR_05984</name>
</gene>
<dbReference type="AlphaFoldDB" id="A7N8F9"/>
<name>A7N8F9_VIBC1</name>
<dbReference type="PATRIC" id="fig|338187.36.peg.4852"/>
<accession>A7N8F9</accession>
<dbReference type="Proteomes" id="UP000008152">
    <property type="component" value="Chromosome II"/>
</dbReference>
<sequence>MKLFHYAFLIHIVLIRNSLSMIPNSKFQIPNSKGFVA</sequence>
<organism evidence="1 2">
    <name type="scientific">Vibrio campbellii (strain ATCC BAA-1116)</name>
    <dbReference type="NCBI Taxonomy" id="2902295"/>
    <lineage>
        <taxon>Bacteria</taxon>
        <taxon>Pseudomonadati</taxon>
        <taxon>Pseudomonadota</taxon>
        <taxon>Gammaproteobacteria</taxon>
        <taxon>Vibrionales</taxon>
        <taxon>Vibrionaceae</taxon>
        <taxon>Vibrio</taxon>
    </lineage>
</organism>
<protein>
    <submittedName>
        <fullName evidence="1">Uncharacterized protein</fullName>
    </submittedName>
</protein>
<evidence type="ECO:0000313" key="1">
    <source>
        <dbReference type="EMBL" id="ABU73877.1"/>
    </source>
</evidence>
<dbReference type="KEGG" id="vha:VIBHAR_05984"/>